<dbReference type="EC" id="1.13.11.1" evidence="5"/>
<keyword evidence="7" id="KW-0058">Aromatic hydrocarbons catabolism</keyword>
<comment type="pathway">
    <text evidence="3">Aromatic compound metabolism; beta-ketoadipate pathway; 5-oxo-4,5-dihydro-2-furylacetate from catechol: step 1/3.</text>
</comment>
<evidence type="ECO:0000256" key="9">
    <source>
        <dbReference type="ARBA" id="ARBA00023002"/>
    </source>
</evidence>
<dbReference type="GO" id="GO:0042952">
    <property type="term" value="P:beta-ketoadipate pathway"/>
    <property type="evidence" value="ECO:0007669"/>
    <property type="project" value="UniProtKB-UniPathway"/>
</dbReference>
<dbReference type="Gene3D" id="2.60.130.10">
    <property type="entry name" value="Aromatic compound dioxygenase"/>
    <property type="match status" value="1"/>
</dbReference>
<evidence type="ECO:0000259" key="12">
    <source>
        <dbReference type="Pfam" id="PF04444"/>
    </source>
</evidence>
<sequence>MTKFTDTAAMDRFLDKLSGIDSTEDKGNLRLKKIVRKMVADLFDTIDRFDVSDDEFWHALNFLAEAGPELGLWAAGLGIEHFLDLRADAKDRAAGIVGGTPRTIEGPLYVAGAPIVESGARLDDGSDEGEQIIVWGHVRDVNGKPIPNAIVHVWHANTKGNYSFFDKTQSDFNMRRRIKVDQDGGYKFTSIMPSGYACPPNGTTERLLTAIGRHCIRPAHIHFFVEAPDYRQLTTQINIEGDPYINDDFAYATRDELVPHVQYHEDLEEISSVGFNKPYAEINFDFVLNSTSNPTEEHLSTRPRAPKKVKN</sequence>
<protein>
    <recommendedName>
        <fullName evidence="5">catechol 1,2-dioxygenase</fullName>
        <ecNumber evidence="5">1.13.11.1</ecNumber>
    </recommendedName>
</protein>
<dbReference type="InterPro" id="IPR000627">
    <property type="entry name" value="Intradiol_dOase_C"/>
</dbReference>
<dbReference type="NCBIfam" id="TIGR02439">
    <property type="entry name" value="catechol_proteo"/>
    <property type="match status" value="1"/>
</dbReference>
<evidence type="ECO:0000256" key="4">
    <source>
        <dbReference type="ARBA" id="ARBA00007825"/>
    </source>
</evidence>
<keyword evidence="8 13" id="KW-0223">Dioxygenase</keyword>
<dbReference type="InterPro" id="IPR007535">
    <property type="entry name" value="Catechol_dOase_N"/>
</dbReference>
<proteinExistence type="inferred from homology"/>
<evidence type="ECO:0000313" key="14">
    <source>
        <dbReference type="Proteomes" id="UP000317617"/>
    </source>
</evidence>
<evidence type="ECO:0000256" key="3">
    <source>
        <dbReference type="ARBA" id="ARBA00004957"/>
    </source>
</evidence>
<dbReference type="RefSeq" id="WP_048834535.1">
    <property type="nucleotide sequence ID" value="NZ_BJMU01000013.1"/>
</dbReference>
<dbReference type="PANTHER" id="PTHR33711">
    <property type="entry name" value="DIOXYGENASE, PUTATIVE (AFU_ORTHOLOGUE AFUA_2G02910)-RELATED"/>
    <property type="match status" value="1"/>
</dbReference>
<dbReference type="AlphaFoldDB" id="A0A4Y3TR70"/>
<organism evidence="13 14">
    <name type="scientific">Acetobacter orleanensis</name>
    <dbReference type="NCBI Taxonomy" id="104099"/>
    <lineage>
        <taxon>Bacteria</taxon>
        <taxon>Pseudomonadati</taxon>
        <taxon>Pseudomonadota</taxon>
        <taxon>Alphaproteobacteria</taxon>
        <taxon>Acetobacterales</taxon>
        <taxon>Acetobacteraceae</taxon>
        <taxon>Acetobacter</taxon>
    </lineage>
</organism>
<evidence type="ECO:0000256" key="10">
    <source>
        <dbReference type="ARBA" id="ARBA00023004"/>
    </source>
</evidence>
<comment type="cofactor">
    <cofactor evidence="2">
        <name>Fe(3+)</name>
        <dbReference type="ChEBI" id="CHEBI:29034"/>
    </cofactor>
</comment>
<dbReference type="PANTHER" id="PTHR33711:SF7">
    <property type="entry name" value="INTRADIOL RING-CLEAVAGE DIOXYGENASES DOMAIN-CONTAINING PROTEIN-RELATED"/>
    <property type="match status" value="1"/>
</dbReference>
<feature type="domain" description="Intradiol ring-cleavage dioxygenases" evidence="11">
    <location>
        <begin position="104"/>
        <end position="289"/>
    </location>
</feature>
<evidence type="ECO:0000256" key="8">
    <source>
        <dbReference type="ARBA" id="ARBA00022964"/>
    </source>
</evidence>
<evidence type="ECO:0000259" key="11">
    <source>
        <dbReference type="Pfam" id="PF00775"/>
    </source>
</evidence>
<dbReference type="GO" id="GO:0008199">
    <property type="term" value="F:ferric iron binding"/>
    <property type="evidence" value="ECO:0007669"/>
    <property type="project" value="InterPro"/>
</dbReference>
<evidence type="ECO:0000313" key="13">
    <source>
        <dbReference type="EMBL" id="GEB83587.1"/>
    </source>
</evidence>
<keyword evidence="6" id="KW-0479">Metal-binding</keyword>
<evidence type="ECO:0000256" key="7">
    <source>
        <dbReference type="ARBA" id="ARBA00022797"/>
    </source>
</evidence>
<feature type="domain" description="Catechol dioxygenase N-terminal" evidence="12">
    <location>
        <begin position="29"/>
        <end position="94"/>
    </location>
</feature>
<dbReference type="Proteomes" id="UP000317617">
    <property type="component" value="Unassembled WGS sequence"/>
</dbReference>
<evidence type="ECO:0000256" key="1">
    <source>
        <dbReference type="ARBA" id="ARBA00001312"/>
    </source>
</evidence>
<keyword evidence="10" id="KW-0408">Iron</keyword>
<dbReference type="InterPro" id="IPR012801">
    <property type="entry name" value="Cchol_dOase_prob"/>
</dbReference>
<dbReference type="InterPro" id="IPR015889">
    <property type="entry name" value="Intradiol_dOase_core"/>
</dbReference>
<dbReference type="SUPFAM" id="SSF49482">
    <property type="entry name" value="Aromatic compound dioxygenase"/>
    <property type="match status" value="1"/>
</dbReference>
<accession>A0A4Y3TR70</accession>
<dbReference type="EMBL" id="BJMU01000013">
    <property type="protein sequence ID" value="GEB83587.1"/>
    <property type="molecule type" value="Genomic_DNA"/>
</dbReference>
<dbReference type="GO" id="GO:0018576">
    <property type="term" value="F:catechol 1,2-dioxygenase activity"/>
    <property type="evidence" value="ECO:0007669"/>
    <property type="project" value="UniProtKB-EC"/>
</dbReference>
<name>A0A4Y3TR70_9PROT</name>
<dbReference type="Pfam" id="PF04444">
    <property type="entry name" value="Dioxygenase_N"/>
    <property type="match status" value="1"/>
</dbReference>
<dbReference type="STRING" id="104099.AD949_03905"/>
<dbReference type="UniPathway" id="UPA00157">
    <property type="reaction ID" value="UER00258"/>
</dbReference>
<dbReference type="OrthoDB" id="9800887at2"/>
<evidence type="ECO:0000256" key="5">
    <source>
        <dbReference type="ARBA" id="ARBA00013118"/>
    </source>
</evidence>
<dbReference type="Pfam" id="PF00775">
    <property type="entry name" value="Dioxygenase_C"/>
    <property type="match status" value="1"/>
</dbReference>
<comment type="caution">
    <text evidence="13">The sequence shown here is derived from an EMBL/GenBank/DDBJ whole genome shotgun (WGS) entry which is preliminary data.</text>
</comment>
<comment type="similarity">
    <text evidence="4">Belongs to the intradiol ring-cleavage dioxygenase family.</text>
</comment>
<dbReference type="InterPro" id="IPR050770">
    <property type="entry name" value="Intradiol_RC_Dioxygenase"/>
</dbReference>
<keyword evidence="9" id="KW-0560">Oxidoreductase</keyword>
<keyword evidence="14" id="KW-1185">Reference proteome</keyword>
<evidence type="ECO:0000256" key="2">
    <source>
        <dbReference type="ARBA" id="ARBA00001965"/>
    </source>
</evidence>
<evidence type="ECO:0000256" key="6">
    <source>
        <dbReference type="ARBA" id="ARBA00022723"/>
    </source>
</evidence>
<comment type="catalytic activity">
    <reaction evidence="1">
        <text>catechol + O2 = cis,cis-muconate + 2 H(+)</text>
        <dbReference type="Rhea" id="RHEA:23852"/>
        <dbReference type="ChEBI" id="CHEBI:15378"/>
        <dbReference type="ChEBI" id="CHEBI:15379"/>
        <dbReference type="ChEBI" id="CHEBI:18135"/>
        <dbReference type="ChEBI" id="CHEBI:32379"/>
        <dbReference type="EC" id="1.13.11.1"/>
    </reaction>
</comment>
<dbReference type="GO" id="GO:0019614">
    <property type="term" value="P:catechol-containing compound catabolic process"/>
    <property type="evidence" value="ECO:0007669"/>
    <property type="project" value="InterPro"/>
</dbReference>
<gene>
    <name evidence="13" type="ORF">AOR01nite_20640</name>
</gene>
<reference evidence="13 14" key="1">
    <citation type="submission" date="2019-06" db="EMBL/GenBank/DDBJ databases">
        <title>Whole genome shotgun sequence of Acetobacter orleanensis NBRC 13752.</title>
        <authorList>
            <person name="Hosoyama A."/>
            <person name="Uohara A."/>
            <person name="Ohji S."/>
            <person name="Ichikawa N."/>
        </authorList>
    </citation>
    <scope>NUCLEOTIDE SEQUENCE [LARGE SCALE GENOMIC DNA]</scope>
    <source>
        <strain evidence="13 14">NBRC 13752</strain>
    </source>
</reference>